<feature type="region of interest" description="Disordered" evidence="8">
    <location>
        <begin position="1"/>
        <end position="73"/>
    </location>
</feature>
<dbReference type="Gene3D" id="2.130.10.10">
    <property type="entry name" value="YVTN repeat-like/Quinoprotein amine dehydrogenase"/>
    <property type="match status" value="1"/>
</dbReference>
<keyword evidence="4" id="KW-0509">mRNA transport</keyword>
<feature type="region of interest" description="Disordered" evidence="8">
    <location>
        <begin position="1318"/>
        <end position="1379"/>
    </location>
</feature>
<evidence type="ECO:0000259" key="9">
    <source>
        <dbReference type="Pfam" id="PF03177"/>
    </source>
</evidence>
<evidence type="ECO:0000259" key="10">
    <source>
        <dbReference type="Pfam" id="PF08801"/>
    </source>
</evidence>
<organism evidence="11 12">
    <name type="scientific">Coniosporium apollinis</name>
    <dbReference type="NCBI Taxonomy" id="61459"/>
    <lineage>
        <taxon>Eukaryota</taxon>
        <taxon>Fungi</taxon>
        <taxon>Dikarya</taxon>
        <taxon>Ascomycota</taxon>
        <taxon>Pezizomycotina</taxon>
        <taxon>Dothideomycetes</taxon>
        <taxon>Dothideomycetes incertae sedis</taxon>
        <taxon>Coniosporium</taxon>
    </lineage>
</organism>
<dbReference type="SUPFAM" id="SSF117289">
    <property type="entry name" value="Nucleoporin domain"/>
    <property type="match status" value="1"/>
</dbReference>
<dbReference type="Pfam" id="PF08801">
    <property type="entry name" value="Nucleoporin_N"/>
    <property type="match status" value="1"/>
</dbReference>
<proteinExistence type="inferred from homology"/>
<feature type="domain" description="Nucleoporin Nup133/Nup155-like N-terminal" evidence="10">
    <location>
        <begin position="105"/>
        <end position="522"/>
    </location>
</feature>
<sequence length="1839" mass="201808">MFSPDAALPSVQNVSSRNPRRRQRQYDSDSTRQQRQRKRSKLSDDLFDAPTTANGNDSRGMNGHASRGAKDAVPTLRSHSIPVREKRISSLVKRGEKGDGATTFTKTANYTVKQLPGVPERLRGLKSESFRASALPPTPYALALTHEHAFVWDYSSPVSSPTPHILTLPHPSKRTDPLPLGSVVTTGPPRDVGLVVVMPVSGKITYWENVDSAESLSLFQQRRPGIEGSAALMNRNETVTEIVDADRAGFVLLYSSGRIAQLTLRDSQGRPHINVQFLSGQGTNGGSWLGGWFSGSTFQGDVAAVRVRPSPTKGQMEVVSATGTGAFELWELSWSGQPVYKGKVNAYGVITDSLKQGTVPEMGGQLENTKILDFAMLLGPTSKGTEVALVNARQSLGVIALVATPGGAKADYTLVEVVFTGDTADVERVIPLHTYKQHAGKGSGWKPRLLLPRPGHTALVLFDRAIVIISLAVRTANPESGKPLPPYQDTVYLRDDAEVGFTGCAVEEPHGKSKTSSCIVLTDSPDILRVAAFEPPADGKDTNRARVTAKSKIEQAIFFGAIPENVIDFSSRPVFEFSKEEVRKAAVEVSKGILASRSEFVPLVTTSMDEQLGMRADALRTLASHLKHHYPRSLDRVTKWHLLWDAEKIAAARGIWKTYDESLKTRDIKQRKLLTEAVEFMHERYKTPLDPEIGELDPVRQWFVRDLSNINILLPWAYHAIQELFDEGVKDRMSILILTKEAVDLYVVALETAFQFRKTHLDLYGLEQEEIDDGVLQSGFEGLPELWTSTYNIVNSLTKLVDFSRDLPVETYERVQLDSLEAEIAREVAKPNHQLVKLCCLTHIERYRWCLAHEDEALRAQGRDIKLHFEEKVRPVQITRLLKLGQVSEAMDLAEKLRDMPTLVRLVHNETAFLNEFLAQAAPGKLETLEQEKKARVLGARIRRYFAMFGDDWADALYSSYIHEGRGGALFEEATFSQSHLTKFLRADRSRAKLRWVNEVAGEKNFAEAGSALLDVARNQEPNAWCKKVELSLAKLSLLAAAENSQKLSSGNLASLQHQTTHQLRLTKVQEQLYAHIQPTVHGALDAESAVELLMDTYGKDVVQDKPAHQQLLRRGFEELLSHRAMSADLLIDVLTLMDQTYTEALEPGAVDIRGKEFLLALQALEHHCAASSSTDTNSGDATLKLIWKRCFIRDDWTAINNTVGKSGEVIEREVADTALFWTLKEGFKIALWDKTTTIRALQPVHVLGAGCDPNEAALRERFPAEELREPIAADNALDDETLEEYLERCRLEHWYAVCSNAAIKSLHEEAEAEARRRAAERERMGEAGGEGEEVDEEDEEEDCEAVDGKGAGHEQGYEDEEGSERMTPGGFDGDDEGSVVTDAMEDFPTLPAPLTVATQLSAQLYPLGQHPPPLSAAQLYHPVAQLPPPCAAPAAAEVLVATVSVVAALLLELEPALALATVTVAPAGAATVTPLLTTTVPGDGGQDKPVGQGPSVPAAVEGVTGTMVSSASVLELVPEVGRTGAAAVAVVERGGQLGEPQARLVGQQPPPRLAGQDWKPEVQLKGLWTTTGAVVGVEVVVGALEVGDVVEGEIVLDDKLDLDDDGGLIGEQIHISILGTSRDGAQVPRALTANIFASIVWYTAPAIRATGTTGLSSSAAAVRPVDCRATARTSRALEVPSPEVAACQEPEGLLKLKRLLSMQQEGRKVRAWYRSVRIFLKNIAICSCSTQHLRIGSLHPSALVREPSSMKLPVVQKEHLPRVSTHFPDTNRCLSRQPLQDFGIPLNMDSIFWEVFCAGWKVVRPGRLRGYRTWRDGDEEKEKDAWQGEDAACVSHLW</sequence>
<dbReference type="PANTHER" id="PTHR13405">
    <property type="entry name" value="NUCLEAR PORE COMPLEX PROTEIN NUP133"/>
    <property type="match status" value="1"/>
</dbReference>
<dbReference type="InterPro" id="IPR015943">
    <property type="entry name" value="WD40/YVTN_repeat-like_dom_sf"/>
</dbReference>
<keyword evidence="12" id="KW-1185">Reference proteome</keyword>
<feature type="domain" description="Nucleoporin Nup133/Nup155-like C-terminal" evidence="9">
    <location>
        <begin position="642"/>
        <end position="1296"/>
    </location>
</feature>
<dbReference type="InterPro" id="IPR014908">
    <property type="entry name" value="Nucleoporin_Nup133/Nup155_N"/>
</dbReference>
<keyword evidence="7" id="KW-0539">Nucleus</keyword>
<gene>
    <name evidence="11" type="ORF">H2201_006311</name>
</gene>
<keyword evidence="3" id="KW-0813">Transport</keyword>
<evidence type="ECO:0000313" key="12">
    <source>
        <dbReference type="Proteomes" id="UP001172684"/>
    </source>
</evidence>
<evidence type="ECO:0000256" key="6">
    <source>
        <dbReference type="ARBA" id="ARBA00023010"/>
    </source>
</evidence>
<evidence type="ECO:0000256" key="5">
    <source>
        <dbReference type="ARBA" id="ARBA00022927"/>
    </source>
</evidence>
<feature type="compositionally biased region" description="Acidic residues" evidence="8">
    <location>
        <begin position="1330"/>
        <end position="1346"/>
    </location>
</feature>
<comment type="subcellular location">
    <subcellularLocation>
        <location evidence="1">Nucleus envelope</location>
    </subcellularLocation>
</comment>
<dbReference type="PANTHER" id="PTHR13405:SF11">
    <property type="entry name" value="NUCLEAR PORE COMPLEX PROTEIN NUP133"/>
    <property type="match status" value="1"/>
</dbReference>
<evidence type="ECO:0000256" key="1">
    <source>
        <dbReference type="ARBA" id="ARBA00004259"/>
    </source>
</evidence>
<evidence type="ECO:0000256" key="4">
    <source>
        <dbReference type="ARBA" id="ARBA00022816"/>
    </source>
</evidence>
<dbReference type="Pfam" id="PF03177">
    <property type="entry name" value="Nucleoporin_C"/>
    <property type="match status" value="1"/>
</dbReference>
<dbReference type="InterPro" id="IPR037624">
    <property type="entry name" value="Nup133-like"/>
</dbReference>
<dbReference type="Proteomes" id="UP001172684">
    <property type="component" value="Unassembled WGS sequence"/>
</dbReference>
<name>A0ABQ9NPF8_9PEZI</name>
<evidence type="ECO:0000313" key="11">
    <source>
        <dbReference type="EMBL" id="KAJ9661831.1"/>
    </source>
</evidence>
<comment type="similarity">
    <text evidence="2">Belongs to the nucleoporin Nup133 family.</text>
</comment>
<keyword evidence="6" id="KW-0811">Translocation</keyword>
<evidence type="ECO:0000256" key="3">
    <source>
        <dbReference type="ARBA" id="ARBA00022448"/>
    </source>
</evidence>
<feature type="compositionally biased region" description="Basic and acidic residues" evidence="8">
    <location>
        <begin position="1347"/>
        <end position="1357"/>
    </location>
</feature>
<accession>A0ABQ9NPF8</accession>
<reference evidence="11" key="1">
    <citation type="submission" date="2022-10" db="EMBL/GenBank/DDBJ databases">
        <title>Culturing micro-colonial fungi from biological soil crusts in the Mojave desert and describing Neophaeococcomyces mojavensis, and introducing the new genera and species Taxawa tesnikishii.</title>
        <authorList>
            <person name="Kurbessoian T."/>
            <person name="Stajich J.E."/>
        </authorList>
    </citation>
    <scope>NUCLEOTIDE SEQUENCE</scope>
    <source>
        <strain evidence="11">TK_1</strain>
    </source>
</reference>
<evidence type="ECO:0000256" key="7">
    <source>
        <dbReference type="ARBA" id="ARBA00023242"/>
    </source>
</evidence>
<protein>
    <submittedName>
        <fullName evidence="11">Uncharacterized protein</fullName>
    </submittedName>
</protein>
<keyword evidence="5" id="KW-0653">Protein transport</keyword>
<dbReference type="Gene3D" id="1.20.58.1380">
    <property type="match status" value="1"/>
</dbReference>
<evidence type="ECO:0000256" key="2">
    <source>
        <dbReference type="ARBA" id="ARBA00005569"/>
    </source>
</evidence>
<dbReference type="InterPro" id="IPR007187">
    <property type="entry name" value="Nucleoporin_Nup133/Nup155_C"/>
</dbReference>
<comment type="caution">
    <text evidence="11">The sequence shown here is derived from an EMBL/GenBank/DDBJ whole genome shotgun (WGS) entry which is preliminary data.</text>
</comment>
<dbReference type="EMBL" id="JAPDRL010000054">
    <property type="protein sequence ID" value="KAJ9661831.1"/>
    <property type="molecule type" value="Genomic_DNA"/>
</dbReference>
<evidence type="ECO:0000256" key="8">
    <source>
        <dbReference type="SAM" id="MobiDB-lite"/>
    </source>
</evidence>